<keyword evidence="3" id="KW-1185">Reference proteome</keyword>
<dbReference type="InParanoid" id="A0A194XM15"/>
<sequence length="835" mass="95234">MICKECERLNVEDLFQQAHNSPAHIILHSSYELLETAAKNGCDTCRTFYNHFNGNFKDLKKKLSELENDGSALPIVVFLQMAFSQQNGKRPIVKLHVQIGDQPDRPGVEQMKISFRVSLSWAASMVDIPLVGIYVLKVILGLEKETRQAAFELRYIEIDHDLGSDQNFGIAQGWIRNCCNDHDPAICPALRDVNLPTRLIYVGPPDNHDQLRLIQTSKTEKGRYLALSHCWGPPGTKKLLTTTETLESRLASIDQSEMPANFSDAVIITRRLGYRYLWIDSLCIIQDSKTDWETESQNMGNIYTNAAITLAAAAATSGEGGMLTKGYQPVSNDKLNPKNWFLTDSIGRSHVAFAQDNSQSGIAQAKSVLSSCRIKLNSDDEAQSIILDPLTEFSDLEENWFRCTVLGPLALRGWCLQEKLLSRQILYYGNRQIYWQCASARKAADGEDVPASAARSEANIGNEVSDWPDILSLRELHQQAVDSGSLEKREAVEIKIYKTWHNVLFLFINRRLTYDSDRLPGLAGMATLIHELTDDRYVAGFWLKYLPVSLLWTQTKSVLREDAPRFIADRYELEKPEWEKKDSKHTGPSWSWCSANINDVLDFWADHNEEYRTRFWRQQDVEIVDVNVDLVGENPFGQVKSGELVLKGYTYPRWDVRCLDQGPLGGLRVYSSLILGFCPHSPWNRDRGNDSGCEDRAVLWDYWPRQAMSPPVRTWKHILRWLVELFTLLLWQGLSGFSRERGRTDCGACNEYLCMHILSLVEKRAGKDGMYEADLYSLVLEPVPGDKEKYRRIGMARKGTYVTEDEFLASKTLDTNERRLPKIFSEWKCQEVVVI</sequence>
<dbReference type="Proteomes" id="UP000070700">
    <property type="component" value="Unassembled WGS sequence"/>
</dbReference>
<proteinExistence type="predicted"/>
<name>A0A194XM15_MOLSC</name>
<dbReference type="PANTHER" id="PTHR33112">
    <property type="entry name" value="DOMAIN PROTEIN, PUTATIVE-RELATED"/>
    <property type="match status" value="1"/>
</dbReference>
<dbReference type="Pfam" id="PF06985">
    <property type="entry name" value="HET"/>
    <property type="match status" value="1"/>
</dbReference>
<dbReference type="PANTHER" id="PTHR33112:SF8">
    <property type="entry name" value="HETEROKARYON INCOMPATIBILITY DOMAIN-CONTAINING PROTEIN"/>
    <property type="match status" value="1"/>
</dbReference>
<organism evidence="2 3">
    <name type="scientific">Mollisia scopiformis</name>
    <name type="common">Conifer needle endophyte fungus</name>
    <name type="synonym">Phialocephala scopiformis</name>
    <dbReference type="NCBI Taxonomy" id="149040"/>
    <lineage>
        <taxon>Eukaryota</taxon>
        <taxon>Fungi</taxon>
        <taxon>Dikarya</taxon>
        <taxon>Ascomycota</taxon>
        <taxon>Pezizomycotina</taxon>
        <taxon>Leotiomycetes</taxon>
        <taxon>Helotiales</taxon>
        <taxon>Mollisiaceae</taxon>
        <taxon>Mollisia</taxon>
    </lineage>
</organism>
<dbReference type="KEGG" id="psco:LY89DRAFT_716120"/>
<dbReference type="GeneID" id="28827976"/>
<dbReference type="EMBL" id="KQ947409">
    <property type="protein sequence ID" value="KUJ20807.1"/>
    <property type="molecule type" value="Genomic_DNA"/>
</dbReference>
<reference evidence="2 3" key="1">
    <citation type="submission" date="2015-10" db="EMBL/GenBank/DDBJ databases">
        <title>Full genome of DAOMC 229536 Phialocephala scopiformis, a fungal endophyte of spruce producing the potent anti-insectan compound rugulosin.</title>
        <authorList>
            <consortium name="DOE Joint Genome Institute"/>
            <person name="Walker A.K."/>
            <person name="Frasz S.L."/>
            <person name="Seifert K.A."/>
            <person name="Miller J.D."/>
            <person name="Mondo S.J."/>
            <person name="Labutti K."/>
            <person name="Lipzen A."/>
            <person name="Dockter R."/>
            <person name="Kennedy M."/>
            <person name="Grigoriev I.V."/>
            <person name="Spatafora J.W."/>
        </authorList>
    </citation>
    <scope>NUCLEOTIDE SEQUENCE [LARGE SCALE GENOMIC DNA]</scope>
    <source>
        <strain evidence="2 3">CBS 120377</strain>
    </source>
</reference>
<dbReference type="RefSeq" id="XP_018075162.1">
    <property type="nucleotide sequence ID" value="XM_018218250.1"/>
</dbReference>
<dbReference type="OrthoDB" id="3532230at2759"/>
<gene>
    <name evidence="2" type="ORF">LY89DRAFT_716120</name>
</gene>
<dbReference type="InterPro" id="IPR010730">
    <property type="entry name" value="HET"/>
</dbReference>
<evidence type="ECO:0000259" key="1">
    <source>
        <dbReference type="Pfam" id="PF06985"/>
    </source>
</evidence>
<protein>
    <submittedName>
        <fullName evidence="2">HET-domain-containing protein</fullName>
    </submittedName>
</protein>
<evidence type="ECO:0000313" key="2">
    <source>
        <dbReference type="EMBL" id="KUJ20807.1"/>
    </source>
</evidence>
<accession>A0A194XM15</accession>
<dbReference type="AlphaFoldDB" id="A0A194XM15"/>
<feature type="domain" description="Heterokaryon incompatibility" evidence="1">
    <location>
        <begin position="224"/>
        <end position="418"/>
    </location>
</feature>
<dbReference type="STRING" id="149040.A0A194XM15"/>
<evidence type="ECO:0000313" key="3">
    <source>
        <dbReference type="Proteomes" id="UP000070700"/>
    </source>
</evidence>